<proteinExistence type="predicted"/>
<accession>A0ABU0LHS1</accession>
<feature type="compositionally biased region" description="Basic and acidic residues" evidence="5">
    <location>
        <begin position="160"/>
        <end position="177"/>
    </location>
</feature>
<comment type="cofactor">
    <cofactor evidence="1">
        <name>Mg(2+)</name>
        <dbReference type="ChEBI" id="CHEBI:18420"/>
    </cofactor>
</comment>
<organism evidence="7 8">
    <name type="scientific">Xanthobacter agilis</name>
    <dbReference type="NCBI Taxonomy" id="47492"/>
    <lineage>
        <taxon>Bacteria</taxon>
        <taxon>Pseudomonadati</taxon>
        <taxon>Pseudomonadota</taxon>
        <taxon>Alphaproteobacteria</taxon>
        <taxon>Hyphomicrobiales</taxon>
        <taxon>Xanthobacteraceae</taxon>
        <taxon>Xanthobacter</taxon>
    </lineage>
</organism>
<evidence type="ECO:0000313" key="8">
    <source>
        <dbReference type="Proteomes" id="UP001241747"/>
    </source>
</evidence>
<dbReference type="RefSeq" id="WP_237345312.1">
    <property type="nucleotide sequence ID" value="NZ_JABWGX010000009.1"/>
</dbReference>
<keyword evidence="4" id="KW-0460">Magnesium</keyword>
<feature type="domain" description="Nudix hydrolase" evidence="6">
    <location>
        <begin position="10"/>
        <end position="142"/>
    </location>
</feature>
<sequence length="453" mass="46794">MPVTGNGHPGRRVQYAALPYRVRSDGEVQVRLITSRETRRWVIPKGWPIKGLSPAKTAAREAYEEAGLMGAIARDAVGIYTYEKNLGIRSVLCDVMVFPLKVKRHLQKWPERSQRYGFWFSIDTAAAAVQEEDLKGLILSFGEFMAVRLAAKREAEAAAAAKKKDVKPASKSADKSAAKRAPATALPTETGTDHAAPPAEGGSNRAATLSRKGAQRHSARQQPGVSGEPAAVSSMAGASKAAGGTAGKAEPRGMHPATPEEVGPDLSKPGTKSKKAQAKAKKAPSKAKKGPPVEAEPPVAARDASGVEPPDPVASTSSTARSGTTARAADPARKRPVTKPVPAAKAGAAPVAKAAVSRAVKSSPKPASRAAAQLAAGPAKTAVRADKGVKATLPLAGLRAEQESAPVPEGGLPVAKKLPKKVIAKGKRTSALAKAPRAEGPSQPSGRGRGGKR</sequence>
<dbReference type="CDD" id="cd04666">
    <property type="entry name" value="NUDIX_DIPP2_like_Nudt4"/>
    <property type="match status" value="1"/>
</dbReference>
<feature type="compositionally biased region" description="Basic residues" evidence="5">
    <location>
        <begin position="418"/>
        <end position="428"/>
    </location>
</feature>
<dbReference type="PANTHER" id="PTHR12629">
    <property type="entry name" value="DIPHOSPHOINOSITOL POLYPHOSPHATE PHOSPHOHYDROLASE"/>
    <property type="match status" value="1"/>
</dbReference>
<evidence type="ECO:0000259" key="6">
    <source>
        <dbReference type="PROSITE" id="PS51462"/>
    </source>
</evidence>
<evidence type="ECO:0000256" key="4">
    <source>
        <dbReference type="ARBA" id="ARBA00022842"/>
    </source>
</evidence>
<keyword evidence="3" id="KW-0378">Hydrolase</keyword>
<feature type="compositionally biased region" description="Low complexity" evidence="5">
    <location>
        <begin position="314"/>
        <end position="329"/>
    </location>
</feature>
<dbReference type="InterPro" id="IPR015797">
    <property type="entry name" value="NUDIX_hydrolase-like_dom_sf"/>
</dbReference>
<dbReference type="PANTHER" id="PTHR12629:SF0">
    <property type="entry name" value="DIPHOSPHOINOSITOL-POLYPHOSPHATE DIPHOSPHATASE"/>
    <property type="match status" value="1"/>
</dbReference>
<evidence type="ECO:0000256" key="2">
    <source>
        <dbReference type="ARBA" id="ARBA00022723"/>
    </source>
</evidence>
<keyword evidence="2" id="KW-0479">Metal-binding</keyword>
<protein>
    <submittedName>
        <fullName evidence="7">8-oxo-dGTP pyrophosphatase MutT (NUDIX family)</fullName>
    </submittedName>
</protein>
<dbReference type="Proteomes" id="UP001241747">
    <property type="component" value="Unassembled WGS sequence"/>
</dbReference>
<feature type="region of interest" description="Disordered" evidence="5">
    <location>
        <begin position="160"/>
        <end position="383"/>
    </location>
</feature>
<dbReference type="Gene3D" id="3.90.79.10">
    <property type="entry name" value="Nucleoside Triphosphate Pyrophosphohydrolase"/>
    <property type="match status" value="1"/>
</dbReference>
<evidence type="ECO:0000313" key="7">
    <source>
        <dbReference type="EMBL" id="MDQ0506642.1"/>
    </source>
</evidence>
<name>A0ABU0LHS1_XANAG</name>
<keyword evidence="8" id="KW-1185">Reference proteome</keyword>
<feature type="compositionally biased region" description="Low complexity" evidence="5">
    <location>
        <begin position="179"/>
        <end position="188"/>
    </location>
</feature>
<feature type="compositionally biased region" description="Low complexity" evidence="5">
    <location>
        <begin position="290"/>
        <end position="301"/>
    </location>
</feature>
<dbReference type="InterPro" id="IPR000086">
    <property type="entry name" value="NUDIX_hydrolase_dom"/>
</dbReference>
<dbReference type="EMBL" id="JAUSVY010000009">
    <property type="protein sequence ID" value="MDQ0506642.1"/>
    <property type="molecule type" value="Genomic_DNA"/>
</dbReference>
<evidence type="ECO:0000256" key="1">
    <source>
        <dbReference type="ARBA" id="ARBA00001946"/>
    </source>
</evidence>
<dbReference type="SUPFAM" id="SSF55811">
    <property type="entry name" value="Nudix"/>
    <property type="match status" value="1"/>
</dbReference>
<evidence type="ECO:0000256" key="3">
    <source>
        <dbReference type="ARBA" id="ARBA00022801"/>
    </source>
</evidence>
<feature type="compositionally biased region" description="Basic residues" evidence="5">
    <location>
        <begin position="271"/>
        <end position="289"/>
    </location>
</feature>
<feature type="compositionally biased region" description="Low complexity" evidence="5">
    <location>
        <begin position="338"/>
        <end position="372"/>
    </location>
</feature>
<evidence type="ECO:0000256" key="5">
    <source>
        <dbReference type="SAM" id="MobiDB-lite"/>
    </source>
</evidence>
<feature type="region of interest" description="Disordered" evidence="5">
    <location>
        <begin position="418"/>
        <end position="453"/>
    </location>
</feature>
<feature type="compositionally biased region" description="Low complexity" evidence="5">
    <location>
        <begin position="230"/>
        <end position="243"/>
    </location>
</feature>
<dbReference type="PROSITE" id="PS51462">
    <property type="entry name" value="NUDIX"/>
    <property type="match status" value="1"/>
</dbReference>
<gene>
    <name evidence="7" type="ORF">QOZ94_003456</name>
</gene>
<comment type="caution">
    <text evidence="7">The sequence shown here is derived from an EMBL/GenBank/DDBJ whole genome shotgun (WGS) entry which is preliminary data.</text>
</comment>
<reference evidence="7 8" key="1">
    <citation type="submission" date="2023-07" db="EMBL/GenBank/DDBJ databases">
        <title>Genomic Encyclopedia of Type Strains, Phase IV (KMG-IV): sequencing the most valuable type-strain genomes for metagenomic binning, comparative biology and taxonomic classification.</title>
        <authorList>
            <person name="Goeker M."/>
        </authorList>
    </citation>
    <scope>NUCLEOTIDE SEQUENCE [LARGE SCALE GENOMIC DNA]</scope>
    <source>
        <strain evidence="7 8">DSM 3770</strain>
    </source>
</reference>
<dbReference type="InterPro" id="IPR047198">
    <property type="entry name" value="DDP-like_NUDIX"/>
</dbReference>